<comment type="caution">
    <text evidence="1">The sequence shown here is derived from an EMBL/GenBank/DDBJ whole genome shotgun (WGS) entry which is preliminary data.</text>
</comment>
<evidence type="ECO:0000313" key="2">
    <source>
        <dbReference type="Proteomes" id="UP001281447"/>
    </source>
</evidence>
<keyword evidence="2" id="KW-1185">Reference proteome</keyword>
<sequence>MYSYDVHTEKVTAVHQFPLQAANREALIEVKNNRIYIISPAMRAKRKATVFVADAKTAKTLYKGVIKVKGDQNLIGEQSLEVDSLEIGNGETK</sequence>
<dbReference type="EMBL" id="JAWDIP010000003">
    <property type="protein sequence ID" value="MDY0395237.1"/>
    <property type="molecule type" value="Genomic_DNA"/>
</dbReference>
<gene>
    <name evidence="1" type="ORF">RWE15_13430</name>
</gene>
<protein>
    <submittedName>
        <fullName evidence="1">Uncharacterized protein</fullName>
    </submittedName>
</protein>
<reference evidence="1 2" key="1">
    <citation type="submission" date="2023-10" db="EMBL/GenBank/DDBJ databases">
        <title>Virgibacillus halophilus 5B73C genome.</title>
        <authorList>
            <person name="Miliotis G."/>
            <person name="Sengupta P."/>
            <person name="Hameed A."/>
            <person name="Chuvochina M."/>
            <person name="Mcdonagh F."/>
            <person name="Simpson A.C."/>
            <person name="Singh N.K."/>
            <person name="Rekha P.D."/>
            <person name="Raman K."/>
            <person name="Hugenholtz P."/>
            <person name="Venkateswaran K."/>
        </authorList>
    </citation>
    <scope>NUCLEOTIDE SEQUENCE [LARGE SCALE GENOMIC DNA]</scope>
    <source>
        <strain evidence="1 2">5B73C</strain>
    </source>
</reference>
<dbReference type="Proteomes" id="UP001281447">
    <property type="component" value="Unassembled WGS sequence"/>
</dbReference>
<name>A0ABU5C7D2_9BACI</name>
<accession>A0ABU5C7D2</accession>
<evidence type="ECO:0000313" key="1">
    <source>
        <dbReference type="EMBL" id="MDY0395237.1"/>
    </source>
</evidence>
<proteinExistence type="predicted"/>
<organism evidence="1 2">
    <name type="scientific">Tigheibacillus halophilus</name>
    <dbReference type="NCBI Taxonomy" id="361280"/>
    <lineage>
        <taxon>Bacteria</taxon>
        <taxon>Bacillati</taxon>
        <taxon>Bacillota</taxon>
        <taxon>Bacilli</taxon>
        <taxon>Bacillales</taxon>
        <taxon>Bacillaceae</taxon>
        <taxon>Tigheibacillus</taxon>
    </lineage>
</organism>